<evidence type="ECO:0000256" key="3">
    <source>
        <dbReference type="ARBA" id="ARBA00022827"/>
    </source>
</evidence>
<dbReference type="AlphaFoldDB" id="A0AA88CMK5"/>
<dbReference type="Gene3D" id="3.50.50.60">
    <property type="entry name" value="FAD/NAD(P)-binding domain"/>
    <property type="match status" value="1"/>
</dbReference>
<comment type="cofactor">
    <cofactor evidence="1">
        <name>FAD</name>
        <dbReference type="ChEBI" id="CHEBI:57692"/>
    </cofactor>
</comment>
<dbReference type="InterPro" id="IPR036188">
    <property type="entry name" value="FAD/NAD-bd_sf"/>
</dbReference>
<comment type="caution">
    <text evidence="5">The sequence shown here is derived from an EMBL/GenBank/DDBJ whole genome shotgun (WGS) entry which is preliminary data.</text>
</comment>
<evidence type="ECO:0000256" key="1">
    <source>
        <dbReference type="ARBA" id="ARBA00001974"/>
    </source>
</evidence>
<protein>
    <recommendedName>
        <fullName evidence="7">Glucose-methanol-choline oxidoreductase N-terminal domain-containing protein</fullName>
    </recommendedName>
</protein>
<keyword evidence="4" id="KW-0732">Signal</keyword>
<keyword evidence="3" id="KW-0274">FAD</keyword>
<evidence type="ECO:0000256" key="4">
    <source>
        <dbReference type="SAM" id="SignalP"/>
    </source>
</evidence>
<keyword evidence="2" id="KW-0285">Flavoprotein</keyword>
<evidence type="ECO:0008006" key="7">
    <source>
        <dbReference type="Google" id="ProtNLM"/>
    </source>
</evidence>
<dbReference type="PANTHER" id="PTHR45968:SF23">
    <property type="entry name" value="GLUCOSE-METHANOL-CHOLINE OXIDOREDUCTASE N-TERMINAL DOMAIN-CONTAINING PROTEIN"/>
    <property type="match status" value="1"/>
</dbReference>
<evidence type="ECO:0000313" key="5">
    <source>
        <dbReference type="EMBL" id="GMN23530.1"/>
    </source>
</evidence>
<proteinExistence type="predicted"/>
<dbReference type="InterPro" id="IPR051871">
    <property type="entry name" value="GMC_Oxidoreductase-Related"/>
</dbReference>
<evidence type="ECO:0000256" key="2">
    <source>
        <dbReference type="ARBA" id="ARBA00022630"/>
    </source>
</evidence>
<feature type="signal peptide" evidence="4">
    <location>
        <begin position="1"/>
        <end position="21"/>
    </location>
</feature>
<dbReference type="EMBL" id="BTGU01006798">
    <property type="protein sequence ID" value="GMN23530.1"/>
    <property type="molecule type" value="Genomic_DNA"/>
</dbReference>
<evidence type="ECO:0000313" key="6">
    <source>
        <dbReference type="Proteomes" id="UP001187192"/>
    </source>
</evidence>
<organism evidence="5 6">
    <name type="scientific">Ficus carica</name>
    <name type="common">Common fig</name>
    <dbReference type="NCBI Taxonomy" id="3494"/>
    <lineage>
        <taxon>Eukaryota</taxon>
        <taxon>Viridiplantae</taxon>
        <taxon>Streptophyta</taxon>
        <taxon>Embryophyta</taxon>
        <taxon>Tracheophyta</taxon>
        <taxon>Spermatophyta</taxon>
        <taxon>Magnoliopsida</taxon>
        <taxon>eudicotyledons</taxon>
        <taxon>Gunneridae</taxon>
        <taxon>Pentapetalae</taxon>
        <taxon>rosids</taxon>
        <taxon>fabids</taxon>
        <taxon>Rosales</taxon>
        <taxon>Moraceae</taxon>
        <taxon>Ficeae</taxon>
        <taxon>Ficus</taxon>
    </lineage>
</organism>
<accession>A0AA88CMK5</accession>
<feature type="chain" id="PRO_5041726277" description="Glucose-methanol-choline oxidoreductase N-terminal domain-containing protein" evidence="4">
    <location>
        <begin position="22"/>
        <end position="91"/>
    </location>
</feature>
<dbReference type="SUPFAM" id="SSF51905">
    <property type="entry name" value="FAD/NAD(P)-binding domain"/>
    <property type="match status" value="1"/>
</dbReference>
<reference evidence="5" key="1">
    <citation type="submission" date="2023-07" db="EMBL/GenBank/DDBJ databases">
        <title>draft genome sequence of fig (Ficus carica).</title>
        <authorList>
            <person name="Takahashi T."/>
            <person name="Nishimura K."/>
        </authorList>
    </citation>
    <scope>NUCLEOTIDE SEQUENCE</scope>
</reference>
<name>A0AA88CMK5_FICCA</name>
<dbReference type="Proteomes" id="UP001187192">
    <property type="component" value="Unassembled WGS sequence"/>
</dbReference>
<sequence length="91" mass="10154">MAPSLSLRILLTIFLCFNSHFQTLPHASQSYLEFKYMQFVYDAANLPSEEYYDYIVIGGGTAGCPLAATLSKSYSVLVSKEAVLRQHILIS</sequence>
<keyword evidence="6" id="KW-1185">Reference proteome</keyword>
<gene>
    <name evidence="5" type="ORF">TIFTF001_049092</name>
</gene>
<dbReference type="PANTHER" id="PTHR45968">
    <property type="entry name" value="OSJNBA0019K04.7 PROTEIN"/>
    <property type="match status" value="1"/>
</dbReference>